<comment type="caution">
    <text evidence="1">The sequence shown here is derived from an EMBL/GenBank/DDBJ whole genome shotgun (WGS) entry which is preliminary data.</text>
</comment>
<dbReference type="EMBL" id="JBBMEW010000028">
    <property type="protein sequence ID" value="MEQ2529106.1"/>
    <property type="molecule type" value="Genomic_DNA"/>
</dbReference>
<name>A0ACC6SGE1_9BACI</name>
<sequence>MYPLETIVLGENVNYYGQLATIVREVYETCWKFVVVINGNRHVLMHY</sequence>
<organism evidence="1 2">
    <name type="scientific">Robertmurraya yapensis</name>
    <name type="common">ex Hitch et al 2024</name>
    <dbReference type="NCBI Taxonomy" id="3133160"/>
    <lineage>
        <taxon>Bacteria</taxon>
        <taxon>Bacillati</taxon>
        <taxon>Bacillota</taxon>
        <taxon>Bacilli</taxon>
        <taxon>Bacillales</taxon>
        <taxon>Bacillaceae</taxon>
        <taxon>Robertmurraya</taxon>
    </lineage>
</organism>
<keyword evidence="2" id="KW-1185">Reference proteome</keyword>
<protein>
    <submittedName>
        <fullName evidence="1">Uncharacterized protein</fullName>
    </submittedName>
</protein>
<proteinExistence type="predicted"/>
<evidence type="ECO:0000313" key="2">
    <source>
        <dbReference type="Proteomes" id="UP001439875"/>
    </source>
</evidence>
<gene>
    <name evidence="1" type="ORF">WMO40_20745</name>
</gene>
<reference evidence="1" key="1">
    <citation type="submission" date="2024-03" db="EMBL/GenBank/DDBJ databases">
        <title>Human intestinal bacterial collection.</title>
        <authorList>
            <person name="Pauvert C."/>
            <person name="Hitch T.C.A."/>
            <person name="Clavel T."/>
        </authorList>
    </citation>
    <scope>NUCLEOTIDE SEQUENCE</scope>
    <source>
        <strain evidence="1">CLA-AA-H227</strain>
    </source>
</reference>
<dbReference type="Proteomes" id="UP001439875">
    <property type="component" value="Unassembled WGS sequence"/>
</dbReference>
<accession>A0ACC6SGE1</accession>
<evidence type="ECO:0000313" key="1">
    <source>
        <dbReference type="EMBL" id="MEQ2529106.1"/>
    </source>
</evidence>